<comment type="caution">
    <text evidence="3">The sequence shown here is derived from an EMBL/GenBank/DDBJ whole genome shotgun (WGS) entry which is preliminary data.</text>
</comment>
<dbReference type="Proteomes" id="UP000029578">
    <property type="component" value="Unassembled WGS sequence"/>
</dbReference>
<evidence type="ECO:0000259" key="2">
    <source>
        <dbReference type="Pfam" id="PF13568"/>
    </source>
</evidence>
<keyword evidence="1" id="KW-0732">Signal</keyword>
<evidence type="ECO:0000256" key="1">
    <source>
        <dbReference type="SAM" id="SignalP"/>
    </source>
</evidence>
<protein>
    <recommendedName>
        <fullName evidence="2">Outer membrane protein beta-barrel domain-containing protein</fullName>
    </recommendedName>
</protein>
<dbReference type="InterPro" id="IPR025665">
    <property type="entry name" value="Beta-barrel_OMP_2"/>
</dbReference>
<evidence type="ECO:0000313" key="3">
    <source>
        <dbReference type="EMBL" id="KGF44051.1"/>
    </source>
</evidence>
<organism evidence="3 4">
    <name type="scientific">Prevotella melaninogenica DNF00666</name>
    <dbReference type="NCBI Taxonomy" id="1401073"/>
    <lineage>
        <taxon>Bacteria</taxon>
        <taxon>Pseudomonadati</taxon>
        <taxon>Bacteroidota</taxon>
        <taxon>Bacteroidia</taxon>
        <taxon>Bacteroidales</taxon>
        <taxon>Prevotellaceae</taxon>
        <taxon>Prevotella</taxon>
    </lineage>
</organism>
<reference evidence="3 4" key="1">
    <citation type="submission" date="2014-07" db="EMBL/GenBank/DDBJ databases">
        <authorList>
            <person name="McCorrison J."/>
            <person name="Sanka R."/>
            <person name="Torralba M."/>
            <person name="Gillis M."/>
            <person name="Haft D.H."/>
            <person name="Methe B."/>
            <person name="Sutton G."/>
            <person name="Nelson K.E."/>
        </authorList>
    </citation>
    <scope>NUCLEOTIDE SEQUENCE [LARGE SCALE GENOMIC DNA]</scope>
    <source>
        <strain evidence="3 4">DNF00666</strain>
    </source>
</reference>
<dbReference type="AlphaFoldDB" id="A0A096ABX9"/>
<name>A0A096ABX9_9BACT</name>
<feature type="domain" description="Outer membrane protein beta-barrel" evidence="2">
    <location>
        <begin position="64"/>
        <end position="215"/>
    </location>
</feature>
<sequence length="249" mass="28096">MKKIILIAAILLGALTNGQAQIINKNAAKRIGEAVKEGYQDVKEAIVQDTKPTGEHTVWDLYATPKVGLNLSNLLGVDNNFKLGAVAGAYVEVFVAKNLAIDVEMQYSHQGGSGIYRNINTTDDYGNPIIQKYGPYNVNLHYINTNYIVRWYPWADLPWSFTTGIHTGYVISTHAKEKNGEDINLENHIHSGDVALPLGVSYEWKQWQIEARYNLYFRKLARDNKGRNLLRNARNSMLEVTLGYRIQVL</sequence>
<accession>A0A096ABX9</accession>
<proteinExistence type="predicted"/>
<feature type="chain" id="PRO_5001923545" description="Outer membrane protein beta-barrel domain-containing protein" evidence="1">
    <location>
        <begin position="21"/>
        <end position="249"/>
    </location>
</feature>
<dbReference type="Pfam" id="PF13568">
    <property type="entry name" value="OMP_b-brl_2"/>
    <property type="match status" value="1"/>
</dbReference>
<gene>
    <name evidence="3" type="ORF">HMPREF0661_10960</name>
</gene>
<evidence type="ECO:0000313" key="4">
    <source>
        <dbReference type="Proteomes" id="UP000029578"/>
    </source>
</evidence>
<dbReference type="RefSeq" id="WP_036866441.1">
    <property type="nucleotide sequence ID" value="NZ_JRNS01000500.1"/>
</dbReference>
<dbReference type="EMBL" id="JRNS01000500">
    <property type="protein sequence ID" value="KGF44051.1"/>
    <property type="molecule type" value="Genomic_DNA"/>
</dbReference>
<feature type="signal peptide" evidence="1">
    <location>
        <begin position="1"/>
        <end position="20"/>
    </location>
</feature>